<protein>
    <submittedName>
        <fullName evidence="2">Uncharacterized protein</fullName>
    </submittedName>
</protein>
<dbReference type="EMBL" id="OCSU01000001">
    <property type="protein sequence ID" value="SOE62163.1"/>
    <property type="molecule type" value="Genomic_DNA"/>
</dbReference>
<gene>
    <name evidence="2" type="ORF">SAMN05446927_2263</name>
</gene>
<organism evidence="2 3">
    <name type="scientific">Caballeronia arationis</name>
    <dbReference type="NCBI Taxonomy" id="1777142"/>
    <lineage>
        <taxon>Bacteria</taxon>
        <taxon>Pseudomonadati</taxon>
        <taxon>Pseudomonadota</taxon>
        <taxon>Betaproteobacteria</taxon>
        <taxon>Burkholderiales</taxon>
        <taxon>Burkholderiaceae</taxon>
        <taxon>Caballeronia</taxon>
    </lineage>
</organism>
<dbReference type="AlphaFoldDB" id="A0A7Z7I5Q2"/>
<sequence length="149" mass="15929">MSAVEGSWSNLLASVDLGLMTVQSLFSYRRYRFWYRGGIASSTDRRIECRYKDRDGFAPVLLTSIALAALGSIAGSWAWTIASKRLPIGLASQLIASQRWPAWEEACGVACMVIGVVAALRAFQRDIGNGPAESPAVGAPVASGPADLH</sequence>
<evidence type="ECO:0000313" key="3">
    <source>
        <dbReference type="Proteomes" id="UP000219522"/>
    </source>
</evidence>
<keyword evidence="1" id="KW-0472">Membrane</keyword>
<keyword evidence="1" id="KW-0812">Transmembrane</keyword>
<accession>A0A7Z7I5Q2</accession>
<name>A0A7Z7I5Q2_9BURK</name>
<keyword evidence="3" id="KW-1185">Reference proteome</keyword>
<comment type="caution">
    <text evidence="2">The sequence shown here is derived from an EMBL/GenBank/DDBJ whole genome shotgun (WGS) entry which is preliminary data.</text>
</comment>
<feature type="transmembrane region" description="Helical" evidence="1">
    <location>
        <begin position="60"/>
        <end position="82"/>
    </location>
</feature>
<reference evidence="2 3" key="1">
    <citation type="submission" date="2017-09" db="EMBL/GenBank/DDBJ databases">
        <authorList>
            <person name="Varghese N."/>
            <person name="Submissions S."/>
        </authorList>
    </citation>
    <scope>NUCLEOTIDE SEQUENCE [LARGE SCALE GENOMIC DNA]</scope>
    <source>
        <strain evidence="2 3">OK806</strain>
    </source>
</reference>
<evidence type="ECO:0000256" key="1">
    <source>
        <dbReference type="SAM" id="Phobius"/>
    </source>
</evidence>
<proteinExistence type="predicted"/>
<dbReference type="Proteomes" id="UP000219522">
    <property type="component" value="Unassembled WGS sequence"/>
</dbReference>
<evidence type="ECO:0000313" key="2">
    <source>
        <dbReference type="EMBL" id="SOE62163.1"/>
    </source>
</evidence>
<keyword evidence="1" id="KW-1133">Transmembrane helix</keyword>